<dbReference type="InterPro" id="IPR020846">
    <property type="entry name" value="MFS_dom"/>
</dbReference>
<evidence type="ECO:0000256" key="2">
    <source>
        <dbReference type="ARBA" id="ARBA00009598"/>
    </source>
</evidence>
<feature type="transmembrane region" description="Helical" evidence="7">
    <location>
        <begin position="69"/>
        <end position="101"/>
    </location>
</feature>
<evidence type="ECO:0000256" key="7">
    <source>
        <dbReference type="SAM" id="Phobius"/>
    </source>
</evidence>
<feature type="transmembrane region" description="Helical" evidence="7">
    <location>
        <begin position="40"/>
        <end position="57"/>
    </location>
</feature>
<evidence type="ECO:0000259" key="8">
    <source>
        <dbReference type="PROSITE" id="PS50850"/>
    </source>
</evidence>
<reference evidence="9 10" key="1">
    <citation type="journal article" date="2022" name="Nat. Ecol. Evol.">
        <title>A masculinizing supergene underlies an exaggerated male reproductive morph in a spider.</title>
        <authorList>
            <person name="Hendrickx F."/>
            <person name="De Corte Z."/>
            <person name="Sonet G."/>
            <person name="Van Belleghem S.M."/>
            <person name="Kostlbacher S."/>
            <person name="Vangestel C."/>
        </authorList>
    </citation>
    <scope>NUCLEOTIDE SEQUENCE [LARGE SCALE GENOMIC DNA]</scope>
    <source>
        <strain evidence="9">W744_W776</strain>
    </source>
</reference>
<feature type="transmembrane region" description="Helical" evidence="7">
    <location>
        <begin position="164"/>
        <end position="183"/>
    </location>
</feature>
<evidence type="ECO:0000313" key="10">
    <source>
        <dbReference type="Proteomes" id="UP000827092"/>
    </source>
</evidence>
<dbReference type="GO" id="GO:0035435">
    <property type="term" value="P:phosphate ion transmembrane transport"/>
    <property type="evidence" value="ECO:0007669"/>
    <property type="project" value="TreeGrafter"/>
</dbReference>
<dbReference type="PANTHER" id="PTHR43826:SF3">
    <property type="entry name" value="GLUCOSE-6-PHOSPHATE EXCHANGER SLC37A4"/>
    <property type="match status" value="1"/>
</dbReference>
<dbReference type="AlphaFoldDB" id="A0AAV6V8W2"/>
<dbReference type="GO" id="GO:0061513">
    <property type="term" value="F:glucose 6-phosphate:phosphate antiporter activity"/>
    <property type="evidence" value="ECO:0007669"/>
    <property type="project" value="TreeGrafter"/>
</dbReference>
<keyword evidence="10" id="KW-1185">Reference proteome</keyword>
<dbReference type="InterPro" id="IPR051337">
    <property type="entry name" value="OPA_Antiporter"/>
</dbReference>
<feature type="transmembrane region" description="Helical" evidence="7">
    <location>
        <begin position="391"/>
        <end position="410"/>
    </location>
</feature>
<accession>A0AAV6V8W2</accession>
<dbReference type="SUPFAM" id="SSF103473">
    <property type="entry name" value="MFS general substrate transporter"/>
    <property type="match status" value="1"/>
</dbReference>
<sequence>MESVWVTLFVCVACYAYNRKSVSFVSPKLIEDGLDRSHAGLILSCQNGAFALSKFIVGVLSDKTNPRHVFIFGLLLSAAATLAFSSAPVTSISVLCGLWSLNGLAQGCGWPSCAKIIRQKASPSQFGTLWSVLSSGNNFSGSLSPFISSYIVLHYGWRTSVFSAGCASVVLGILGAAALKYSLGTDENSNKEHEKSTQQKSSKEGKDAADGSLIDLLLDPFLIMVSAGYFMVFCARSVLLDWGQLYLIEDRGRSHHEGSAFASSLETGGFLGQIAAGFITDKLINLFTGSSQSSVRLSVAVVSMLGSVSLLHALQVTVTEESSTAWITSLGFALGASLYGPIAIFGIVSTESAPAHLSGKSNAVAALAANLGAMTSGFPCCYLAKHYSWSTVFFILEVTTGVLLLIIFCFRNLQPKLLQKEAQKKEK</sequence>
<evidence type="ECO:0000256" key="4">
    <source>
        <dbReference type="ARBA" id="ARBA00022989"/>
    </source>
</evidence>
<comment type="caution">
    <text evidence="9">The sequence shown here is derived from an EMBL/GenBank/DDBJ whole genome shotgun (WGS) entry which is preliminary data.</text>
</comment>
<name>A0AAV6V8W2_9ARAC</name>
<proteinExistence type="inferred from homology"/>
<dbReference type="PIRSF" id="PIRSF002808">
    <property type="entry name" value="Hexose_phosphate_transp"/>
    <property type="match status" value="1"/>
</dbReference>
<feature type="transmembrane region" description="Helical" evidence="7">
    <location>
        <begin position="221"/>
        <end position="243"/>
    </location>
</feature>
<feature type="transmembrane region" description="Helical" evidence="7">
    <location>
        <begin position="139"/>
        <end position="157"/>
    </location>
</feature>
<evidence type="ECO:0000313" key="9">
    <source>
        <dbReference type="EMBL" id="KAG8192198.1"/>
    </source>
</evidence>
<protein>
    <recommendedName>
        <fullName evidence="8">Major facilitator superfamily (MFS) profile domain-containing protein</fullName>
    </recommendedName>
</protein>
<keyword evidence="4 7" id="KW-1133">Transmembrane helix</keyword>
<dbReference type="PROSITE" id="PS50850">
    <property type="entry name" value="MFS"/>
    <property type="match status" value="1"/>
</dbReference>
<dbReference type="Gene3D" id="1.20.1250.20">
    <property type="entry name" value="MFS general substrate transporter like domains"/>
    <property type="match status" value="2"/>
</dbReference>
<dbReference type="InterPro" id="IPR036259">
    <property type="entry name" value="MFS_trans_sf"/>
</dbReference>
<gene>
    <name evidence="9" type="ORF">JTE90_009961</name>
</gene>
<comment type="subcellular location">
    <subcellularLocation>
        <location evidence="1">Endomembrane system</location>
        <topology evidence="1">Multi-pass membrane protein</topology>
    </subcellularLocation>
</comment>
<feature type="transmembrane region" description="Helical" evidence="7">
    <location>
        <begin position="295"/>
        <end position="314"/>
    </location>
</feature>
<evidence type="ECO:0000256" key="5">
    <source>
        <dbReference type="ARBA" id="ARBA00023136"/>
    </source>
</evidence>
<dbReference type="Proteomes" id="UP000827092">
    <property type="component" value="Unassembled WGS sequence"/>
</dbReference>
<dbReference type="GO" id="GO:0005789">
    <property type="term" value="C:endoplasmic reticulum membrane"/>
    <property type="evidence" value="ECO:0007669"/>
    <property type="project" value="TreeGrafter"/>
</dbReference>
<feature type="transmembrane region" description="Helical" evidence="7">
    <location>
        <begin position="326"/>
        <end position="350"/>
    </location>
</feature>
<evidence type="ECO:0000256" key="3">
    <source>
        <dbReference type="ARBA" id="ARBA00022692"/>
    </source>
</evidence>
<keyword evidence="5 7" id="KW-0472">Membrane</keyword>
<dbReference type="InterPro" id="IPR000849">
    <property type="entry name" value="Sugar_P_transporter"/>
</dbReference>
<dbReference type="PANTHER" id="PTHR43826">
    <property type="entry name" value="GLUCOSE-6-PHOSPHATE EXCHANGER SLC37A4"/>
    <property type="match status" value="1"/>
</dbReference>
<feature type="compositionally biased region" description="Basic and acidic residues" evidence="6">
    <location>
        <begin position="188"/>
        <end position="206"/>
    </location>
</feature>
<dbReference type="InterPro" id="IPR011701">
    <property type="entry name" value="MFS"/>
</dbReference>
<comment type="similarity">
    <text evidence="2">Belongs to the major facilitator superfamily. Organophosphate:Pi antiporter (OPA) (TC 2.A.1.4) family.</text>
</comment>
<keyword evidence="3 7" id="KW-0812">Transmembrane</keyword>
<dbReference type="EMBL" id="JAFNEN010000143">
    <property type="protein sequence ID" value="KAG8192198.1"/>
    <property type="molecule type" value="Genomic_DNA"/>
</dbReference>
<dbReference type="Pfam" id="PF07690">
    <property type="entry name" value="MFS_1"/>
    <property type="match status" value="1"/>
</dbReference>
<evidence type="ECO:0000256" key="1">
    <source>
        <dbReference type="ARBA" id="ARBA00004127"/>
    </source>
</evidence>
<feature type="region of interest" description="Disordered" evidence="6">
    <location>
        <begin position="187"/>
        <end position="206"/>
    </location>
</feature>
<feature type="domain" description="Major facilitator superfamily (MFS) profile" evidence="8">
    <location>
        <begin position="4"/>
        <end position="415"/>
    </location>
</feature>
<organism evidence="9 10">
    <name type="scientific">Oedothorax gibbosus</name>
    <dbReference type="NCBI Taxonomy" id="931172"/>
    <lineage>
        <taxon>Eukaryota</taxon>
        <taxon>Metazoa</taxon>
        <taxon>Ecdysozoa</taxon>
        <taxon>Arthropoda</taxon>
        <taxon>Chelicerata</taxon>
        <taxon>Arachnida</taxon>
        <taxon>Araneae</taxon>
        <taxon>Araneomorphae</taxon>
        <taxon>Entelegynae</taxon>
        <taxon>Araneoidea</taxon>
        <taxon>Linyphiidae</taxon>
        <taxon>Erigoninae</taxon>
        <taxon>Oedothorax</taxon>
    </lineage>
</organism>
<evidence type="ECO:0000256" key="6">
    <source>
        <dbReference type="SAM" id="MobiDB-lite"/>
    </source>
</evidence>